<organism evidence="1 2">
    <name type="scientific">Brucella grignonensis</name>
    <dbReference type="NCBI Taxonomy" id="94627"/>
    <lineage>
        <taxon>Bacteria</taxon>
        <taxon>Pseudomonadati</taxon>
        <taxon>Pseudomonadota</taxon>
        <taxon>Alphaproteobacteria</taxon>
        <taxon>Hyphomicrobiales</taxon>
        <taxon>Brucellaceae</taxon>
        <taxon>Brucella/Ochrobactrum group</taxon>
        <taxon>Brucella</taxon>
    </lineage>
</organism>
<evidence type="ECO:0000313" key="2">
    <source>
        <dbReference type="Proteomes" id="UP000216478"/>
    </source>
</evidence>
<gene>
    <name evidence="1" type="ORF">CEV33_4075</name>
</gene>
<protein>
    <submittedName>
        <fullName evidence="1">Uncharacterized protein</fullName>
    </submittedName>
</protein>
<name>A0A256FQD1_9HYPH</name>
<dbReference type="EMBL" id="NNRL01000148">
    <property type="protein sequence ID" value="OYR16950.1"/>
    <property type="molecule type" value="Genomic_DNA"/>
</dbReference>
<accession>A0A256FQD1</accession>
<dbReference type="AlphaFoldDB" id="A0A256FQD1"/>
<sequence length="40" mass="4646">MIRPSPTRILRPASGPILTFAYRWDNRSANVRIEWATANF</sequence>
<reference evidence="1 2" key="1">
    <citation type="submission" date="2017-07" db="EMBL/GenBank/DDBJ databases">
        <title>Phylogenetic study on the rhizospheric bacterium Ochrobactrum sp. A44.</title>
        <authorList>
            <person name="Krzyzanowska D.M."/>
            <person name="Ossowicki A."/>
            <person name="Rajewska M."/>
            <person name="Maciag T."/>
            <person name="Kaczynski Z."/>
            <person name="Czerwicka M."/>
            <person name="Jafra S."/>
        </authorList>
    </citation>
    <scope>NUCLEOTIDE SEQUENCE [LARGE SCALE GENOMIC DNA]</scope>
    <source>
        <strain evidence="1 2">OgA9a</strain>
    </source>
</reference>
<dbReference type="Proteomes" id="UP000216478">
    <property type="component" value="Unassembled WGS sequence"/>
</dbReference>
<proteinExistence type="predicted"/>
<keyword evidence="2" id="KW-1185">Reference proteome</keyword>
<evidence type="ECO:0000313" key="1">
    <source>
        <dbReference type="EMBL" id="OYR16950.1"/>
    </source>
</evidence>
<comment type="caution">
    <text evidence="1">The sequence shown here is derived from an EMBL/GenBank/DDBJ whole genome shotgun (WGS) entry which is preliminary data.</text>
</comment>